<dbReference type="EMBL" id="AWVJ01000007">
    <property type="protein sequence ID" value="ERK52506.1"/>
    <property type="molecule type" value="Genomic_DNA"/>
</dbReference>
<keyword evidence="2" id="KW-1185">Reference proteome</keyword>
<dbReference type="HOGENOM" id="CLU_217448_0_0_9"/>
<dbReference type="AlphaFoldDB" id="U2Q809"/>
<accession>U2Q809</accession>
<proteinExistence type="predicted"/>
<sequence length="39" mass="4580">MQIQEKQYDAELLELHIKPEQIHHYGFAFEGKIVLIGGR</sequence>
<protein>
    <submittedName>
        <fullName evidence="1">Uncharacterized protein</fullName>
    </submittedName>
</protein>
<gene>
    <name evidence="1" type="ORF">HMPREF0373_00104</name>
</gene>
<organism evidence="1 2">
    <name type="scientific">Eubacterium ramulus ATCC 29099</name>
    <dbReference type="NCBI Taxonomy" id="1256908"/>
    <lineage>
        <taxon>Bacteria</taxon>
        <taxon>Bacillati</taxon>
        <taxon>Bacillota</taxon>
        <taxon>Clostridia</taxon>
        <taxon>Eubacteriales</taxon>
        <taxon>Eubacteriaceae</taxon>
        <taxon>Eubacterium</taxon>
    </lineage>
</organism>
<evidence type="ECO:0000313" key="2">
    <source>
        <dbReference type="Proteomes" id="UP000016608"/>
    </source>
</evidence>
<evidence type="ECO:0000313" key="1">
    <source>
        <dbReference type="EMBL" id="ERK52506.1"/>
    </source>
</evidence>
<name>U2Q809_EUBRA</name>
<dbReference type="PATRIC" id="fig|1256908.3.peg.94"/>
<reference evidence="1 2" key="1">
    <citation type="submission" date="2013-06" db="EMBL/GenBank/DDBJ databases">
        <authorList>
            <person name="Weinstock G."/>
            <person name="Sodergren E."/>
            <person name="Lobos E.A."/>
            <person name="Fulton L."/>
            <person name="Fulton R."/>
            <person name="Courtney L."/>
            <person name="Fronick C."/>
            <person name="O'Laughlin M."/>
            <person name="Godfrey J."/>
            <person name="Wilson R.M."/>
            <person name="Miner T."/>
            <person name="Farmer C."/>
            <person name="Delehaunty K."/>
            <person name="Cordes M."/>
            <person name="Minx P."/>
            <person name="Tomlinson C."/>
            <person name="Chen J."/>
            <person name="Wollam A."/>
            <person name="Pepin K.H."/>
            <person name="Bhonagiri V."/>
            <person name="Zhang X."/>
            <person name="Warren W."/>
            <person name="Mitreva M."/>
            <person name="Mardis E.R."/>
            <person name="Wilson R.K."/>
        </authorList>
    </citation>
    <scope>NUCLEOTIDE SEQUENCE [LARGE SCALE GENOMIC DNA]</scope>
    <source>
        <strain evidence="1 2">ATCC 29099</strain>
    </source>
</reference>
<comment type="caution">
    <text evidence="1">The sequence shown here is derived from an EMBL/GenBank/DDBJ whole genome shotgun (WGS) entry which is preliminary data.</text>
</comment>
<dbReference type="Proteomes" id="UP000016608">
    <property type="component" value="Unassembled WGS sequence"/>
</dbReference>